<evidence type="ECO:0000256" key="3">
    <source>
        <dbReference type="ARBA" id="ARBA00022514"/>
    </source>
</evidence>
<keyword evidence="6" id="KW-1185">Reference proteome</keyword>
<dbReference type="GO" id="GO:0008284">
    <property type="term" value="P:positive regulation of cell population proliferation"/>
    <property type="evidence" value="ECO:0007669"/>
    <property type="project" value="TreeGrafter"/>
</dbReference>
<dbReference type="GO" id="GO:0048861">
    <property type="term" value="P:leukemia inhibitory factor signaling pathway"/>
    <property type="evidence" value="ECO:0007669"/>
    <property type="project" value="TreeGrafter"/>
</dbReference>
<evidence type="ECO:0000256" key="1">
    <source>
        <dbReference type="ARBA" id="ARBA00004613"/>
    </source>
</evidence>
<dbReference type="GO" id="GO:0045595">
    <property type="term" value="P:regulation of cell differentiation"/>
    <property type="evidence" value="ECO:0007669"/>
    <property type="project" value="TreeGrafter"/>
</dbReference>
<evidence type="ECO:0000256" key="4">
    <source>
        <dbReference type="ARBA" id="ARBA00022525"/>
    </source>
</evidence>
<evidence type="ECO:0000256" key="2">
    <source>
        <dbReference type="ARBA" id="ARBA00016836"/>
    </source>
</evidence>
<evidence type="ECO:0000313" key="6">
    <source>
        <dbReference type="Proteomes" id="UP000515159"/>
    </source>
</evidence>
<name>A0A6P8S4V1_GEOSA</name>
<keyword evidence="4" id="KW-0964">Secreted</keyword>
<dbReference type="SUPFAM" id="SSF47266">
    <property type="entry name" value="4-helical cytokines"/>
    <property type="match status" value="1"/>
</dbReference>
<dbReference type="InParanoid" id="A0A6P8S4V1"/>
<dbReference type="GO" id="GO:0005146">
    <property type="term" value="F:leukemia inhibitory factor receptor binding"/>
    <property type="evidence" value="ECO:0007669"/>
    <property type="project" value="InterPro"/>
</dbReference>
<dbReference type="GeneID" id="117365528"/>
<dbReference type="Gene3D" id="1.20.1250.10">
    <property type="match status" value="1"/>
</dbReference>
<dbReference type="GO" id="GO:0008083">
    <property type="term" value="F:growth factor activity"/>
    <property type="evidence" value="ECO:0007669"/>
    <property type="project" value="TreeGrafter"/>
</dbReference>
<dbReference type="PRINTS" id="PR01883">
    <property type="entry name" value="LEUKAEMIAIF"/>
</dbReference>
<dbReference type="GO" id="GO:0006955">
    <property type="term" value="P:immune response"/>
    <property type="evidence" value="ECO:0007669"/>
    <property type="project" value="InterPro"/>
</dbReference>
<dbReference type="InterPro" id="IPR009079">
    <property type="entry name" value="4_helix_cytokine-like_core"/>
</dbReference>
<comment type="subcellular location">
    <subcellularLocation>
        <location evidence="1">Secreted</location>
    </subcellularLocation>
</comment>
<dbReference type="RefSeq" id="XP_033811901.1">
    <property type="nucleotide sequence ID" value="XM_033956010.1"/>
</dbReference>
<dbReference type="KEGG" id="gsh:117365528"/>
<evidence type="ECO:0000256" key="5">
    <source>
        <dbReference type="ARBA" id="ARBA00024822"/>
    </source>
</evidence>
<dbReference type="Pfam" id="PF01291">
    <property type="entry name" value="LIF_OSM"/>
    <property type="match status" value="1"/>
</dbReference>
<dbReference type="AlphaFoldDB" id="A0A6P8S4V1"/>
<dbReference type="InterPro" id="IPR001581">
    <property type="entry name" value="Leukemia_IF/oncostatin"/>
</dbReference>
<reference evidence="7" key="1">
    <citation type="submission" date="2025-08" db="UniProtKB">
        <authorList>
            <consortium name="RefSeq"/>
        </authorList>
    </citation>
    <scope>IDENTIFICATION</scope>
</reference>
<dbReference type="PANTHER" id="PTHR10633:SF0">
    <property type="entry name" value="LEUKEMIA INHIBITORY FACTOR"/>
    <property type="match status" value="1"/>
</dbReference>
<dbReference type="OrthoDB" id="9902088at2759"/>
<dbReference type="Proteomes" id="UP000515159">
    <property type="component" value="Chromosome 8"/>
</dbReference>
<accession>A0A6P8S4V1</accession>
<dbReference type="InterPro" id="IPR003624">
    <property type="entry name" value="Leukemia_IF"/>
</dbReference>
<dbReference type="GO" id="GO:0005125">
    <property type="term" value="F:cytokine activity"/>
    <property type="evidence" value="ECO:0007669"/>
    <property type="project" value="UniProtKB-KW"/>
</dbReference>
<keyword evidence="3" id="KW-0202">Cytokine</keyword>
<proteinExistence type="predicted"/>
<protein>
    <recommendedName>
        <fullName evidence="2">Leukemia inhibitory factor</fullName>
    </recommendedName>
</protein>
<dbReference type="SMART" id="SM00080">
    <property type="entry name" value="LIF_OSM"/>
    <property type="match status" value="1"/>
</dbReference>
<dbReference type="FunCoup" id="A0A6P8S4V1">
    <property type="interactions" value="366"/>
</dbReference>
<dbReference type="PANTHER" id="PTHR10633">
    <property type="entry name" value="LEUKEMIA INHIBITORY FACTOR"/>
    <property type="match status" value="1"/>
</dbReference>
<organism evidence="6 7">
    <name type="scientific">Geotrypetes seraphini</name>
    <name type="common">Gaboon caecilian</name>
    <name type="synonym">Caecilia seraphini</name>
    <dbReference type="NCBI Taxonomy" id="260995"/>
    <lineage>
        <taxon>Eukaryota</taxon>
        <taxon>Metazoa</taxon>
        <taxon>Chordata</taxon>
        <taxon>Craniata</taxon>
        <taxon>Vertebrata</taxon>
        <taxon>Euteleostomi</taxon>
        <taxon>Amphibia</taxon>
        <taxon>Gymnophiona</taxon>
        <taxon>Geotrypetes</taxon>
    </lineage>
</organism>
<evidence type="ECO:0000313" key="7">
    <source>
        <dbReference type="RefSeq" id="XP_033811901.1"/>
    </source>
</evidence>
<comment type="function">
    <text evidence="5">LIF has the capacity to induce terminal differentiation in leukemic cells. Its activities include the induction of hematopoietic differentiation in normal and myeloid leukemia cells, the induction of neuronal cell differentiation, and the stimulation of acute-phase protein synthesis in hepatocytes.</text>
</comment>
<sequence>MKSVVQNDEKDEMMLLDVYGAVHFLLLCHLRLVVSRALPVNPQIPICENLGWCGNNTMQQLRSQLQILNNSAKSLYGTYVDSQGVREEICKPTGIDFPSFHMNGTHGKPRMVELYKLFVYMNASLGNITRDQKDLNPTDKNLLMLLRNTTTTIRGVISNLTCLLCEKYKVTDVDVVYGRSTKGSNTFDKKQHGCQVLRKYMRVIDKIAQVTQSERDS</sequence>
<gene>
    <name evidence="7" type="primary">LIF</name>
</gene>
<dbReference type="CTD" id="3976"/>
<dbReference type="GO" id="GO:0005615">
    <property type="term" value="C:extracellular space"/>
    <property type="evidence" value="ECO:0007669"/>
    <property type="project" value="UniProtKB-KW"/>
</dbReference>